<dbReference type="SMART" id="SM00347">
    <property type="entry name" value="HTH_MARR"/>
    <property type="match status" value="1"/>
</dbReference>
<accession>A0A1H6ZKG9</accession>
<dbReference type="Proteomes" id="UP000183315">
    <property type="component" value="Unassembled WGS sequence"/>
</dbReference>
<dbReference type="EMBL" id="FNZI01000004">
    <property type="protein sequence ID" value="SEJ50192.1"/>
    <property type="molecule type" value="Genomic_DNA"/>
</dbReference>
<keyword evidence="3" id="KW-1185">Reference proteome</keyword>
<dbReference type="STRING" id="1043493.SAMN05421637_2039"/>
<organism evidence="2 3">
    <name type="scientific">Demequina mangrovi</name>
    <dbReference type="NCBI Taxonomy" id="1043493"/>
    <lineage>
        <taxon>Bacteria</taxon>
        <taxon>Bacillati</taxon>
        <taxon>Actinomycetota</taxon>
        <taxon>Actinomycetes</taxon>
        <taxon>Micrococcales</taxon>
        <taxon>Demequinaceae</taxon>
        <taxon>Demequina</taxon>
    </lineage>
</organism>
<name>A0A1H6ZKG9_9MICO</name>
<dbReference type="GO" id="GO:0003700">
    <property type="term" value="F:DNA-binding transcription factor activity"/>
    <property type="evidence" value="ECO:0007669"/>
    <property type="project" value="InterPro"/>
</dbReference>
<gene>
    <name evidence="2" type="ORF">SAMN05421637_2039</name>
</gene>
<dbReference type="InterPro" id="IPR000835">
    <property type="entry name" value="HTH_MarR-typ"/>
</dbReference>
<evidence type="ECO:0000313" key="3">
    <source>
        <dbReference type="Proteomes" id="UP000183315"/>
    </source>
</evidence>
<dbReference type="OrthoDB" id="5143514at2"/>
<reference evidence="3" key="1">
    <citation type="submission" date="2016-10" db="EMBL/GenBank/DDBJ databases">
        <authorList>
            <person name="Varghese N."/>
        </authorList>
    </citation>
    <scope>NUCLEOTIDE SEQUENCE [LARGE SCALE GENOMIC DNA]</scope>
    <source>
        <strain evidence="3">DSM 24868</strain>
    </source>
</reference>
<dbReference type="SUPFAM" id="SSF46785">
    <property type="entry name" value="Winged helix' DNA-binding domain"/>
    <property type="match status" value="1"/>
</dbReference>
<dbReference type="AlphaFoldDB" id="A0A1H6ZKG9"/>
<dbReference type="RefSeq" id="WP_052405915.1">
    <property type="nucleotide sequence ID" value="NZ_BBLU01000010.1"/>
</dbReference>
<dbReference type="Gene3D" id="1.10.10.10">
    <property type="entry name" value="Winged helix-like DNA-binding domain superfamily/Winged helix DNA-binding domain"/>
    <property type="match status" value="1"/>
</dbReference>
<proteinExistence type="predicted"/>
<dbReference type="eggNOG" id="COG1846">
    <property type="taxonomic scope" value="Bacteria"/>
</dbReference>
<feature type="domain" description="HTH marR-type" evidence="1">
    <location>
        <begin position="26"/>
        <end position="120"/>
    </location>
</feature>
<dbReference type="Pfam" id="PF12802">
    <property type="entry name" value="MarR_2"/>
    <property type="match status" value="1"/>
</dbReference>
<dbReference type="InterPro" id="IPR036390">
    <property type="entry name" value="WH_DNA-bd_sf"/>
</dbReference>
<evidence type="ECO:0000313" key="2">
    <source>
        <dbReference type="EMBL" id="SEJ50192.1"/>
    </source>
</evidence>
<sequence length="147" mass="15743">MSEPTSFLLHRVIVAMDTYADELLRREHGVTFATFGFLAVAASMPGADVTSLARGAGMSKAAASKRIPPLVSDGYLTSEPDPHHGRRLRIVPTPRAYALIAAAGARLEAEFSDLFTLHPQLDESALRHQLETLAGVLGLPDTPGEQP</sequence>
<dbReference type="InterPro" id="IPR036388">
    <property type="entry name" value="WH-like_DNA-bd_sf"/>
</dbReference>
<evidence type="ECO:0000259" key="1">
    <source>
        <dbReference type="SMART" id="SM00347"/>
    </source>
</evidence>
<protein>
    <submittedName>
        <fullName evidence="2">Transcriptional regulator, MarR family</fullName>
    </submittedName>
</protein>